<gene>
    <name evidence="1" type="ORF">NS226_01545</name>
</gene>
<dbReference type="EMBL" id="LDPZ01000004">
    <property type="protein sequence ID" value="KTQ98252.1"/>
    <property type="molecule type" value="Genomic_DNA"/>
</dbReference>
<name>A0A175RFE8_9HYPH</name>
<evidence type="ECO:0000313" key="2">
    <source>
        <dbReference type="Proteomes" id="UP000078272"/>
    </source>
</evidence>
<accession>A0A175RFE8</accession>
<dbReference type="AlphaFoldDB" id="A0A175RFE8"/>
<dbReference type="Proteomes" id="UP000078272">
    <property type="component" value="Unassembled WGS sequence"/>
</dbReference>
<dbReference type="PATRIC" id="fig|401562.3.peg.3190"/>
<sequence>MNFAEEALKVLEAEMQRTAPNGEVAVDVSHCSGSEIIQLIRGSAEAARRNSRRLKGVRLAAQCFTRAGIQLTHGNAGVVDGVPVVMDVDFDKMELIFEE</sequence>
<proteinExistence type="predicted"/>
<organism evidence="1 2">
    <name type="scientific">Aureimonas ureilytica</name>
    <dbReference type="NCBI Taxonomy" id="401562"/>
    <lineage>
        <taxon>Bacteria</taxon>
        <taxon>Pseudomonadati</taxon>
        <taxon>Pseudomonadota</taxon>
        <taxon>Alphaproteobacteria</taxon>
        <taxon>Hyphomicrobiales</taxon>
        <taxon>Aurantimonadaceae</taxon>
        <taxon>Aureimonas</taxon>
    </lineage>
</organism>
<reference evidence="1 2" key="1">
    <citation type="journal article" date="2016" name="Front. Microbiol.">
        <title>Genomic Resource of Rice Seed Associated Bacteria.</title>
        <authorList>
            <person name="Midha S."/>
            <person name="Bansal K."/>
            <person name="Sharma S."/>
            <person name="Kumar N."/>
            <person name="Patil P.P."/>
            <person name="Chaudhry V."/>
            <person name="Patil P.B."/>
        </authorList>
    </citation>
    <scope>NUCLEOTIDE SEQUENCE [LARGE SCALE GENOMIC DNA]</scope>
    <source>
        <strain evidence="1 2">NS226</strain>
    </source>
</reference>
<evidence type="ECO:0000313" key="1">
    <source>
        <dbReference type="EMBL" id="KTQ98252.1"/>
    </source>
</evidence>
<protein>
    <submittedName>
        <fullName evidence="1">Uncharacterized protein</fullName>
    </submittedName>
</protein>
<dbReference type="RefSeq" id="WP_058633480.1">
    <property type="nucleotide sequence ID" value="NZ_LDPZ01000004.1"/>
</dbReference>
<comment type="caution">
    <text evidence="1">The sequence shown here is derived from an EMBL/GenBank/DDBJ whole genome shotgun (WGS) entry which is preliminary data.</text>
</comment>